<dbReference type="Proteomes" id="UP001385951">
    <property type="component" value="Unassembled WGS sequence"/>
</dbReference>
<dbReference type="AlphaFoldDB" id="A0AAW0G8E2"/>
<protein>
    <submittedName>
        <fullName evidence="2">Uncharacterized protein</fullName>
    </submittedName>
</protein>
<evidence type="ECO:0000313" key="3">
    <source>
        <dbReference type="Proteomes" id="UP001385951"/>
    </source>
</evidence>
<name>A0AAW0G8E2_9APHY</name>
<feature type="region of interest" description="Disordered" evidence="1">
    <location>
        <begin position="108"/>
        <end position="128"/>
    </location>
</feature>
<evidence type="ECO:0000313" key="2">
    <source>
        <dbReference type="EMBL" id="KAK7685906.1"/>
    </source>
</evidence>
<gene>
    <name evidence="2" type="ORF">QCA50_010713</name>
</gene>
<proteinExistence type="predicted"/>
<evidence type="ECO:0000256" key="1">
    <source>
        <dbReference type="SAM" id="MobiDB-lite"/>
    </source>
</evidence>
<reference evidence="2 3" key="1">
    <citation type="submission" date="2022-09" db="EMBL/GenBank/DDBJ databases">
        <authorList>
            <person name="Palmer J.M."/>
        </authorList>
    </citation>
    <scope>NUCLEOTIDE SEQUENCE [LARGE SCALE GENOMIC DNA]</scope>
    <source>
        <strain evidence="2 3">DSM 7382</strain>
    </source>
</reference>
<accession>A0AAW0G8E2</accession>
<keyword evidence="3" id="KW-1185">Reference proteome</keyword>
<comment type="caution">
    <text evidence="2">The sequence shown here is derived from an EMBL/GenBank/DDBJ whole genome shotgun (WGS) entry which is preliminary data.</text>
</comment>
<organism evidence="2 3">
    <name type="scientific">Cerrena zonata</name>
    <dbReference type="NCBI Taxonomy" id="2478898"/>
    <lineage>
        <taxon>Eukaryota</taxon>
        <taxon>Fungi</taxon>
        <taxon>Dikarya</taxon>
        <taxon>Basidiomycota</taxon>
        <taxon>Agaricomycotina</taxon>
        <taxon>Agaricomycetes</taxon>
        <taxon>Polyporales</taxon>
        <taxon>Cerrenaceae</taxon>
        <taxon>Cerrena</taxon>
    </lineage>
</organism>
<dbReference type="EMBL" id="JASBNA010000018">
    <property type="protein sequence ID" value="KAK7685906.1"/>
    <property type="molecule type" value="Genomic_DNA"/>
</dbReference>
<sequence>MLLHGIIADRTLSMGIKQRRFSTNQLLADTGSIMVFIFHRPNIVHVVLAYRIQGYLLSRGLFYYSFLNVPEDRALCWAVEHVQYTLTFTVSLLLQQLEPQICTGYVQTPSRRGSATRRNPSSNSWPPFQVTQRPMNIHTLLCIMEDYHYGGLS</sequence>